<keyword evidence="2" id="KW-1185">Reference proteome</keyword>
<name>A0A8J3FTI4_9PSEU</name>
<evidence type="ECO:0008006" key="3">
    <source>
        <dbReference type="Google" id="ProtNLM"/>
    </source>
</evidence>
<proteinExistence type="predicted"/>
<reference evidence="1" key="2">
    <citation type="submission" date="2020-09" db="EMBL/GenBank/DDBJ databases">
        <authorList>
            <person name="Sun Q."/>
            <person name="Zhou Y."/>
        </authorList>
    </citation>
    <scope>NUCLEOTIDE SEQUENCE</scope>
    <source>
        <strain evidence="1">CGMCC 4.5737</strain>
    </source>
</reference>
<dbReference type="RefSeq" id="WP_189054057.1">
    <property type="nucleotide sequence ID" value="NZ_BMMK01000002.1"/>
</dbReference>
<comment type="caution">
    <text evidence="1">The sequence shown here is derived from an EMBL/GenBank/DDBJ whole genome shotgun (WGS) entry which is preliminary data.</text>
</comment>
<dbReference type="EMBL" id="BMMK01000002">
    <property type="protein sequence ID" value="GGM40173.1"/>
    <property type="molecule type" value="Genomic_DNA"/>
</dbReference>
<evidence type="ECO:0000313" key="1">
    <source>
        <dbReference type="EMBL" id="GGM40173.1"/>
    </source>
</evidence>
<sequence>MSKVLESVSGRLLSLFVPKVEAAAALPECECFPRCWQCAGSRCCVNTKCGSINCYYKCPGC</sequence>
<gene>
    <name evidence="1" type="ORF">GCM10012275_08930</name>
</gene>
<organism evidence="1 2">
    <name type="scientific">Longimycelium tulufanense</name>
    <dbReference type="NCBI Taxonomy" id="907463"/>
    <lineage>
        <taxon>Bacteria</taxon>
        <taxon>Bacillati</taxon>
        <taxon>Actinomycetota</taxon>
        <taxon>Actinomycetes</taxon>
        <taxon>Pseudonocardiales</taxon>
        <taxon>Pseudonocardiaceae</taxon>
        <taxon>Longimycelium</taxon>
    </lineage>
</organism>
<evidence type="ECO:0000313" key="2">
    <source>
        <dbReference type="Proteomes" id="UP000637578"/>
    </source>
</evidence>
<accession>A0A8J3FTI4</accession>
<protein>
    <recommendedName>
        <fullName evidence="3">Metallothionein</fullName>
    </recommendedName>
</protein>
<dbReference type="AlphaFoldDB" id="A0A8J3FTI4"/>
<reference evidence="1" key="1">
    <citation type="journal article" date="2014" name="Int. J. Syst. Evol. Microbiol.">
        <title>Complete genome sequence of Corynebacterium casei LMG S-19264T (=DSM 44701T), isolated from a smear-ripened cheese.</title>
        <authorList>
            <consortium name="US DOE Joint Genome Institute (JGI-PGF)"/>
            <person name="Walter F."/>
            <person name="Albersmeier A."/>
            <person name="Kalinowski J."/>
            <person name="Ruckert C."/>
        </authorList>
    </citation>
    <scope>NUCLEOTIDE SEQUENCE</scope>
    <source>
        <strain evidence="1">CGMCC 4.5737</strain>
    </source>
</reference>
<dbReference type="Proteomes" id="UP000637578">
    <property type="component" value="Unassembled WGS sequence"/>
</dbReference>